<dbReference type="InterPro" id="IPR013810">
    <property type="entry name" value="Ribosomal_uS5_N"/>
</dbReference>
<dbReference type="InterPro" id="IPR018192">
    <property type="entry name" value="Ribosomal_uS5_N_CS"/>
</dbReference>
<dbReference type="PROSITE" id="PS00585">
    <property type="entry name" value="RIBOSOMAL_S5"/>
    <property type="match status" value="1"/>
</dbReference>
<dbReference type="PANTHER" id="PTHR13718">
    <property type="entry name" value="RIBOSOMAL S SUBUNIT"/>
    <property type="match status" value="1"/>
</dbReference>
<dbReference type="EMBL" id="CAXAMN010018890">
    <property type="protein sequence ID" value="CAK9053208.1"/>
    <property type="molecule type" value="Genomic_DNA"/>
</dbReference>
<evidence type="ECO:0000313" key="1">
    <source>
        <dbReference type="EMBL" id="CAK9053208.1"/>
    </source>
</evidence>
<dbReference type="PANTHER" id="PTHR13718:SF4">
    <property type="entry name" value="40S RIBOSOMAL PROTEIN S2"/>
    <property type="match status" value="1"/>
</dbReference>
<sequence>MVLQQCSSVLGENCEKYADLLERVGFTLGDDLEKVSDALLESLDRLQAFSDAVARLRAAAEAAPAPGISCRASGGGRRRMGGDGGFGKGGFGDKGKGKGKKGKGKGKGKGKQEEKQWVPMTKLGRLVNDGKITQLEDIYLHSLPIKEPEIIDHFYPPGSLKDEVLKIHPVQKMTSAGQTNRFVCYVLVGDTNGHIGLGSKCAKEVATAIRGGIIAAKMNLIPVRRGFWGNRIGLPHTVPMKVHGKCGSVRARLIPAPRGSGIVGSPVMKKMMAFAGISDCFTCSCGHTRTTANFAKATFEALKATYGYLTPDLWKPTNHVKSPFQEWSDYLSQSKQAATY</sequence>
<dbReference type="InterPro" id="IPR014721">
    <property type="entry name" value="Ribsml_uS5_D2-typ_fold_subgr"/>
</dbReference>
<dbReference type="NCBIfam" id="TIGR01020">
    <property type="entry name" value="uS5_euk_arch"/>
    <property type="match status" value="1"/>
</dbReference>
<protein>
    <submittedName>
        <fullName evidence="1">Uncharacterized protein</fullName>
    </submittedName>
</protein>
<proteinExistence type="predicted"/>
<dbReference type="GO" id="GO:0005840">
    <property type="term" value="C:ribosome"/>
    <property type="evidence" value="ECO:0007669"/>
    <property type="project" value="UniProtKB-KW"/>
</dbReference>
<dbReference type="Proteomes" id="UP001642484">
    <property type="component" value="Unassembled WGS sequence"/>
</dbReference>
<dbReference type="Pfam" id="PF03719">
    <property type="entry name" value="Ribosomal_S5_C"/>
    <property type="match status" value="1"/>
</dbReference>
<dbReference type="Pfam" id="PF00333">
    <property type="entry name" value="Ribosomal_S5"/>
    <property type="match status" value="1"/>
</dbReference>
<reference evidence="1 2" key="1">
    <citation type="submission" date="2024-02" db="EMBL/GenBank/DDBJ databases">
        <authorList>
            <person name="Chen Y."/>
            <person name="Shah S."/>
            <person name="Dougan E. K."/>
            <person name="Thang M."/>
            <person name="Chan C."/>
        </authorList>
    </citation>
    <scope>NUCLEOTIDE SEQUENCE [LARGE SCALE GENOMIC DNA]</scope>
</reference>
<dbReference type="InterPro" id="IPR020568">
    <property type="entry name" value="Ribosomal_Su5_D2-typ_SF"/>
</dbReference>
<dbReference type="Gene3D" id="3.30.230.10">
    <property type="match status" value="1"/>
</dbReference>
<accession>A0ABP0MQ24</accession>
<dbReference type="Gene3D" id="3.30.160.20">
    <property type="match status" value="1"/>
</dbReference>
<dbReference type="InterPro" id="IPR005324">
    <property type="entry name" value="Ribosomal_uS5_C"/>
</dbReference>
<dbReference type="InterPro" id="IPR005711">
    <property type="entry name" value="Ribosomal_uS5_euk/arc"/>
</dbReference>
<comment type="caution">
    <text evidence="1">The sequence shown here is derived from an EMBL/GenBank/DDBJ whole genome shotgun (WGS) entry which is preliminary data.</text>
</comment>
<dbReference type="PROSITE" id="PS50881">
    <property type="entry name" value="S5_DSRBD"/>
    <property type="match status" value="1"/>
</dbReference>
<name>A0ABP0MQ24_9DINO</name>
<gene>
    <name evidence="1" type="ORF">CCMP2556_LOCUS26748</name>
</gene>
<organism evidence="1 2">
    <name type="scientific">Durusdinium trenchii</name>
    <dbReference type="NCBI Taxonomy" id="1381693"/>
    <lineage>
        <taxon>Eukaryota</taxon>
        <taxon>Sar</taxon>
        <taxon>Alveolata</taxon>
        <taxon>Dinophyceae</taxon>
        <taxon>Suessiales</taxon>
        <taxon>Symbiodiniaceae</taxon>
        <taxon>Durusdinium</taxon>
    </lineage>
</organism>
<dbReference type="SUPFAM" id="SSF54211">
    <property type="entry name" value="Ribosomal protein S5 domain 2-like"/>
    <property type="match status" value="1"/>
</dbReference>
<evidence type="ECO:0000313" key="2">
    <source>
        <dbReference type="Proteomes" id="UP001642484"/>
    </source>
</evidence>
<dbReference type="InterPro" id="IPR000851">
    <property type="entry name" value="Ribosomal_uS5"/>
</dbReference>
<dbReference type="SUPFAM" id="SSF54768">
    <property type="entry name" value="dsRNA-binding domain-like"/>
    <property type="match status" value="1"/>
</dbReference>
<keyword evidence="2" id="KW-1185">Reference proteome</keyword>